<dbReference type="PANTHER" id="PTHR47478:SF1">
    <property type="entry name" value="PYRIMIDINE 5'-NUCLEOTIDASE YJJG"/>
    <property type="match status" value="1"/>
</dbReference>
<gene>
    <name evidence="1" type="ORF">H9726_00545</name>
</gene>
<dbReference type="InterPro" id="IPR023214">
    <property type="entry name" value="HAD_sf"/>
</dbReference>
<evidence type="ECO:0000313" key="2">
    <source>
        <dbReference type="Proteomes" id="UP000824025"/>
    </source>
</evidence>
<proteinExistence type="predicted"/>
<dbReference type="NCBIfam" id="TIGR01509">
    <property type="entry name" value="HAD-SF-IA-v3"/>
    <property type="match status" value="1"/>
</dbReference>
<sequence>MKNNILLDADQTILDFVRSSKESLAAAMREAGLPYAETDFSVYKRINDAIWREYERGEITKARLSVERFARFFAEKGIDGDPALLNALYFSRLCRTGYLLDGAAEFLARLKERGRVFLITNGTPAAQYGRLDALGIRSLFDGIFVSDEIGFAKPDPRFFGYVLSAAGAAREDCIVIGDSLTSDIAGANAAGIYSVWYAPQGEPLGAAPDAVARSYAEVLSAVDAAV</sequence>
<dbReference type="NCBIfam" id="TIGR01549">
    <property type="entry name" value="HAD-SF-IA-v1"/>
    <property type="match status" value="1"/>
</dbReference>
<name>A0A9D2IH78_9FIRM</name>
<dbReference type="EMBL" id="DXCF01000003">
    <property type="protein sequence ID" value="HIZ08950.1"/>
    <property type="molecule type" value="Genomic_DNA"/>
</dbReference>
<dbReference type="InterPro" id="IPR011951">
    <property type="entry name" value="HAD-SF_hydro_IA_YjjG/PynA"/>
</dbReference>
<dbReference type="SUPFAM" id="SSF56784">
    <property type="entry name" value="HAD-like"/>
    <property type="match status" value="1"/>
</dbReference>
<dbReference type="InterPro" id="IPR036412">
    <property type="entry name" value="HAD-like_sf"/>
</dbReference>
<protein>
    <submittedName>
        <fullName evidence="1">YjjG family noncanonical pyrimidine nucleotidase</fullName>
    </submittedName>
</protein>
<organism evidence="1 2">
    <name type="scientific">Candidatus Borkfalkia avicola</name>
    <dbReference type="NCBI Taxonomy" id="2838503"/>
    <lineage>
        <taxon>Bacteria</taxon>
        <taxon>Bacillati</taxon>
        <taxon>Bacillota</taxon>
        <taxon>Clostridia</taxon>
        <taxon>Christensenellales</taxon>
        <taxon>Christensenellaceae</taxon>
        <taxon>Candidatus Borkfalkia</taxon>
    </lineage>
</organism>
<dbReference type="InterPro" id="IPR006439">
    <property type="entry name" value="HAD-SF_hydro_IA"/>
</dbReference>
<dbReference type="PANTHER" id="PTHR47478">
    <property type="match status" value="1"/>
</dbReference>
<evidence type="ECO:0000313" key="1">
    <source>
        <dbReference type="EMBL" id="HIZ08950.1"/>
    </source>
</evidence>
<reference evidence="1" key="2">
    <citation type="submission" date="2021-04" db="EMBL/GenBank/DDBJ databases">
        <authorList>
            <person name="Gilroy R."/>
        </authorList>
    </citation>
    <scope>NUCLEOTIDE SEQUENCE</scope>
    <source>
        <strain evidence="1">CHK192-19661</strain>
    </source>
</reference>
<dbReference type="InterPro" id="IPR052550">
    <property type="entry name" value="Pyrimidine_5'-ntase_YjjG"/>
</dbReference>
<accession>A0A9D2IH78</accession>
<dbReference type="Pfam" id="PF00702">
    <property type="entry name" value="Hydrolase"/>
    <property type="match status" value="1"/>
</dbReference>
<reference evidence="1" key="1">
    <citation type="journal article" date="2021" name="PeerJ">
        <title>Extensive microbial diversity within the chicken gut microbiome revealed by metagenomics and culture.</title>
        <authorList>
            <person name="Gilroy R."/>
            <person name="Ravi A."/>
            <person name="Getino M."/>
            <person name="Pursley I."/>
            <person name="Horton D.L."/>
            <person name="Alikhan N.F."/>
            <person name="Baker D."/>
            <person name="Gharbi K."/>
            <person name="Hall N."/>
            <person name="Watson M."/>
            <person name="Adriaenssens E.M."/>
            <person name="Foster-Nyarko E."/>
            <person name="Jarju S."/>
            <person name="Secka A."/>
            <person name="Antonio M."/>
            <person name="Oren A."/>
            <person name="Chaudhuri R.R."/>
            <person name="La Ragione R."/>
            <person name="Hildebrand F."/>
            <person name="Pallen M.J."/>
        </authorList>
    </citation>
    <scope>NUCLEOTIDE SEQUENCE</scope>
    <source>
        <strain evidence="1">CHK192-19661</strain>
    </source>
</reference>
<dbReference type="SFLD" id="SFLDG01129">
    <property type="entry name" value="C1.5:_HAD__Beta-PGM__Phosphata"/>
    <property type="match status" value="1"/>
</dbReference>
<dbReference type="Gene3D" id="1.10.150.240">
    <property type="entry name" value="Putative phosphatase, domain 2"/>
    <property type="match status" value="1"/>
</dbReference>
<dbReference type="NCBIfam" id="TIGR02254">
    <property type="entry name" value="YjjG_YfnB"/>
    <property type="match status" value="1"/>
</dbReference>
<dbReference type="AlphaFoldDB" id="A0A9D2IH78"/>
<dbReference type="GO" id="GO:0008253">
    <property type="term" value="F:5'-nucleotidase activity"/>
    <property type="evidence" value="ECO:0007669"/>
    <property type="project" value="InterPro"/>
</dbReference>
<comment type="caution">
    <text evidence="1">The sequence shown here is derived from an EMBL/GenBank/DDBJ whole genome shotgun (WGS) entry which is preliminary data.</text>
</comment>
<dbReference type="Gene3D" id="3.40.50.1000">
    <property type="entry name" value="HAD superfamily/HAD-like"/>
    <property type="match status" value="1"/>
</dbReference>
<dbReference type="Proteomes" id="UP000824025">
    <property type="component" value="Unassembled WGS sequence"/>
</dbReference>
<dbReference type="InterPro" id="IPR023198">
    <property type="entry name" value="PGP-like_dom2"/>
</dbReference>
<dbReference type="SFLD" id="SFLDS00003">
    <property type="entry name" value="Haloacid_Dehalogenase"/>
    <property type="match status" value="1"/>
</dbReference>